<dbReference type="InterPro" id="IPR007627">
    <property type="entry name" value="RNA_pol_sigma70_r2"/>
</dbReference>
<keyword evidence="3" id="KW-0731">Sigma factor</keyword>
<dbReference type="Pfam" id="PF08281">
    <property type="entry name" value="Sigma70_r4_2"/>
    <property type="match status" value="1"/>
</dbReference>
<keyword evidence="2" id="KW-0805">Transcription regulation</keyword>
<organism evidence="7 8">
    <name type="scientific">Chryseolinea lacunae</name>
    <dbReference type="NCBI Taxonomy" id="2801331"/>
    <lineage>
        <taxon>Bacteria</taxon>
        <taxon>Pseudomonadati</taxon>
        <taxon>Bacteroidota</taxon>
        <taxon>Cytophagia</taxon>
        <taxon>Cytophagales</taxon>
        <taxon>Fulvivirgaceae</taxon>
        <taxon>Chryseolinea</taxon>
    </lineage>
</organism>
<dbReference type="RefSeq" id="WP_202007883.1">
    <property type="nucleotide sequence ID" value="NZ_JAERRB010000001.1"/>
</dbReference>
<sequence>MEENLEEDVIRRMRDGDERAFKLVFDLYYRPLTVFAIKYVGDVEDAKEIVQEFFVRMWSKQATLDIRFSLRMYLYQSVRNACLNFIASDKVEKKRMMGYNYPLVSNDNALEHMMAAEQEEILMQAIDRLPEKCREIFVMSRMNRLSHQAIATQLNISVKTVETQISIALKRLAEWVITLAMFCCDALTALF</sequence>
<evidence type="ECO:0000259" key="6">
    <source>
        <dbReference type="Pfam" id="PF08281"/>
    </source>
</evidence>
<dbReference type="Pfam" id="PF04542">
    <property type="entry name" value="Sigma70_r2"/>
    <property type="match status" value="1"/>
</dbReference>
<comment type="similarity">
    <text evidence="1">Belongs to the sigma-70 factor family. ECF subfamily.</text>
</comment>
<protein>
    <submittedName>
        <fullName evidence="7">RNA polymerase sigma-70 factor</fullName>
    </submittedName>
</protein>
<keyword evidence="4" id="KW-0804">Transcription</keyword>
<dbReference type="Proteomes" id="UP000613030">
    <property type="component" value="Unassembled WGS sequence"/>
</dbReference>
<dbReference type="InterPro" id="IPR013324">
    <property type="entry name" value="RNA_pol_sigma_r3/r4-like"/>
</dbReference>
<dbReference type="NCBIfam" id="TIGR02937">
    <property type="entry name" value="sigma70-ECF"/>
    <property type="match status" value="1"/>
</dbReference>
<dbReference type="NCBIfam" id="TIGR02985">
    <property type="entry name" value="Sig70_bacteroi1"/>
    <property type="match status" value="1"/>
</dbReference>
<evidence type="ECO:0000256" key="4">
    <source>
        <dbReference type="ARBA" id="ARBA00023163"/>
    </source>
</evidence>
<comment type="caution">
    <text evidence="7">The sequence shown here is derived from an EMBL/GenBank/DDBJ whole genome shotgun (WGS) entry which is preliminary data.</text>
</comment>
<keyword evidence="8" id="KW-1185">Reference proteome</keyword>
<proteinExistence type="inferred from homology"/>
<evidence type="ECO:0000313" key="8">
    <source>
        <dbReference type="Proteomes" id="UP000613030"/>
    </source>
</evidence>
<dbReference type="PANTHER" id="PTHR43133">
    <property type="entry name" value="RNA POLYMERASE ECF-TYPE SIGMA FACTO"/>
    <property type="match status" value="1"/>
</dbReference>
<dbReference type="InterPro" id="IPR014327">
    <property type="entry name" value="RNA_pol_sigma70_bacteroid"/>
</dbReference>
<dbReference type="InterPro" id="IPR013249">
    <property type="entry name" value="RNA_pol_sigma70_r4_t2"/>
</dbReference>
<dbReference type="InterPro" id="IPR036388">
    <property type="entry name" value="WH-like_DNA-bd_sf"/>
</dbReference>
<dbReference type="InterPro" id="IPR039425">
    <property type="entry name" value="RNA_pol_sigma-70-like"/>
</dbReference>
<dbReference type="SUPFAM" id="SSF88946">
    <property type="entry name" value="Sigma2 domain of RNA polymerase sigma factors"/>
    <property type="match status" value="1"/>
</dbReference>
<evidence type="ECO:0000256" key="1">
    <source>
        <dbReference type="ARBA" id="ARBA00010641"/>
    </source>
</evidence>
<dbReference type="SUPFAM" id="SSF88659">
    <property type="entry name" value="Sigma3 and sigma4 domains of RNA polymerase sigma factors"/>
    <property type="match status" value="1"/>
</dbReference>
<dbReference type="EMBL" id="JAERRB010000001">
    <property type="protein sequence ID" value="MBL0740555.1"/>
    <property type="molecule type" value="Genomic_DNA"/>
</dbReference>
<dbReference type="PANTHER" id="PTHR43133:SF46">
    <property type="entry name" value="RNA POLYMERASE SIGMA-70 FACTOR ECF SUBFAMILY"/>
    <property type="match status" value="1"/>
</dbReference>
<accession>A0ABS1KMJ9</accession>
<evidence type="ECO:0000313" key="7">
    <source>
        <dbReference type="EMBL" id="MBL0740555.1"/>
    </source>
</evidence>
<dbReference type="Gene3D" id="1.10.10.10">
    <property type="entry name" value="Winged helix-like DNA-binding domain superfamily/Winged helix DNA-binding domain"/>
    <property type="match status" value="1"/>
</dbReference>
<dbReference type="InterPro" id="IPR013325">
    <property type="entry name" value="RNA_pol_sigma_r2"/>
</dbReference>
<feature type="domain" description="RNA polymerase sigma factor 70 region 4 type 2" evidence="6">
    <location>
        <begin position="120"/>
        <end position="172"/>
    </location>
</feature>
<evidence type="ECO:0000256" key="3">
    <source>
        <dbReference type="ARBA" id="ARBA00023082"/>
    </source>
</evidence>
<feature type="domain" description="RNA polymerase sigma-70 region 2" evidence="5">
    <location>
        <begin position="25"/>
        <end position="88"/>
    </location>
</feature>
<gene>
    <name evidence="7" type="ORF">JI741_04960</name>
</gene>
<dbReference type="InterPro" id="IPR014284">
    <property type="entry name" value="RNA_pol_sigma-70_dom"/>
</dbReference>
<dbReference type="Gene3D" id="1.10.1740.10">
    <property type="match status" value="1"/>
</dbReference>
<reference evidence="7 8" key="1">
    <citation type="submission" date="2021-01" db="EMBL/GenBank/DDBJ databases">
        <title>Chryseolinea sp. Jin1 Genome sequencing and assembly.</title>
        <authorList>
            <person name="Kim I."/>
        </authorList>
    </citation>
    <scope>NUCLEOTIDE SEQUENCE [LARGE SCALE GENOMIC DNA]</scope>
    <source>
        <strain evidence="7 8">Jin1</strain>
    </source>
</reference>
<name>A0ABS1KMJ9_9BACT</name>
<dbReference type="CDD" id="cd06171">
    <property type="entry name" value="Sigma70_r4"/>
    <property type="match status" value="1"/>
</dbReference>
<evidence type="ECO:0000256" key="2">
    <source>
        <dbReference type="ARBA" id="ARBA00023015"/>
    </source>
</evidence>
<evidence type="ECO:0000259" key="5">
    <source>
        <dbReference type="Pfam" id="PF04542"/>
    </source>
</evidence>